<reference evidence="2" key="1">
    <citation type="submission" date="2023-07" db="EMBL/GenBank/DDBJ databases">
        <title>Chromosome-level Genome Assembly of Striped Snakehead (Channa striata).</title>
        <authorList>
            <person name="Liu H."/>
        </authorList>
    </citation>
    <scope>NUCLEOTIDE SEQUENCE</scope>
    <source>
        <strain evidence="2">Gz</strain>
        <tissue evidence="2">Muscle</tissue>
    </source>
</reference>
<organism evidence="2 3">
    <name type="scientific">Channa striata</name>
    <name type="common">Snakehead murrel</name>
    <name type="synonym">Ophicephalus striatus</name>
    <dbReference type="NCBI Taxonomy" id="64152"/>
    <lineage>
        <taxon>Eukaryota</taxon>
        <taxon>Metazoa</taxon>
        <taxon>Chordata</taxon>
        <taxon>Craniata</taxon>
        <taxon>Vertebrata</taxon>
        <taxon>Euteleostomi</taxon>
        <taxon>Actinopterygii</taxon>
        <taxon>Neopterygii</taxon>
        <taxon>Teleostei</taxon>
        <taxon>Neoteleostei</taxon>
        <taxon>Acanthomorphata</taxon>
        <taxon>Anabantaria</taxon>
        <taxon>Anabantiformes</taxon>
        <taxon>Channoidei</taxon>
        <taxon>Channidae</taxon>
        <taxon>Channa</taxon>
    </lineage>
</organism>
<gene>
    <name evidence="2" type="ORF">Q5P01_000015</name>
</gene>
<feature type="compositionally biased region" description="Basic and acidic residues" evidence="1">
    <location>
        <begin position="580"/>
        <end position="590"/>
    </location>
</feature>
<protein>
    <submittedName>
        <fullName evidence="2">Uncharacterized protein</fullName>
    </submittedName>
</protein>
<feature type="region of interest" description="Disordered" evidence="1">
    <location>
        <begin position="618"/>
        <end position="673"/>
    </location>
</feature>
<evidence type="ECO:0000313" key="3">
    <source>
        <dbReference type="Proteomes" id="UP001187415"/>
    </source>
</evidence>
<dbReference type="EMBL" id="JAUPFM010000127">
    <property type="protein sequence ID" value="KAK2812515.1"/>
    <property type="molecule type" value="Genomic_DNA"/>
</dbReference>
<feature type="region of interest" description="Disordered" evidence="1">
    <location>
        <begin position="570"/>
        <end position="602"/>
    </location>
</feature>
<accession>A0AA88LFG0</accession>
<evidence type="ECO:0000256" key="1">
    <source>
        <dbReference type="SAM" id="MobiDB-lite"/>
    </source>
</evidence>
<feature type="region of interest" description="Disordered" evidence="1">
    <location>
        <begin position="717"/>
        <end position="736"/>
    </location>
</feature>
<feature type="compositionally biased region" description="Basic and acidic residues" evidence="1">
    <location>
        <begin position="726"/>
        <end position="736"/>
    </location>
</feature>
<evidence type="ECO:0000313" key="2">
    <source>
        <dbReference type="EMBL" id="KAK2812515.1"/>
    </source>
</evidence>
<sequence length="736" mass="80648">MTSLCETLNLPNVQFATQARQLEPLASEPSDEGDPVWSGLNCHYKRHGDNLALGALDFTYVPSQMIPAAIKQTPTVGDLCVRLAPLTARSDEYASIVDLYNTYCVKGSAQMAARCISSYLGGGAGGLHVPAIPINVFVSEWNRSLKQFHDLIRCTEESLTTGRARAPAQLRASVVANVTALALENVPALSEHLWFVLHCVVSKPSLVREAVQLVGSVASFTGSAYRTGEVDDVKVPGKDSSRSSIRLYMIAKSAESASGNDSTALGGEAGASLGLVWVNCEEELFDHLRNVRDSRYVHLGTESGNTFRCAGFCEWRRYQPSLFDRMGERMWSFQRIRPYAVFLLFLHLTHTLTAQQLPQGGCAWLIGYKVILVAASLRAAASYTRMKLNALVEKARRTQLLALSTTGRSEALALHREKRLSQAPAGLEGSRYSKRSFGQLEEIPFHLYDRYTEAPVFWYVLAASALLYNTIHLALTPLAHAAPLFFGAPTYVMQGRGKGTRSRRLGLIHRELPVSWRRGGPMRAGDPERLAVAGKAVFPHQHATGLAEMEPVDGRLHWWTDLSASSKTCLVGGRAPGSSHEPRPVADADTRRRRRERPGFPAGDATYPRWWLALAFGGQGGRTESSSGPSVSPPPTDQGGSSLRAANAPSPWPPARPSMENRGSTERPAEEASVEGLVRLAQGDFAFKTKVRGAHEGQLVNKFPKPAKKHGTPYEILEQHKKRNKTKQDRVLDVPL</sequence>
<name>A0AA88LFG0_CHASR</name>
<keyword evidence="3" id="KW-1185">Reference proteome</keyword>
<proteinExistence type="predicted"/>
<comment type="caution">
    <text evidence="2">The sequence shown here is derived from an EMBL/GenBank/DDBJ whole genome shotgun (WGS) entry which is preliminary data.</text>
</comment>
<dbReference type="AlphaFoldDB" id="A0AA88LFG0"/>
<dbReference type="Proteomes" id="UP001187415">
    <property type="component" value="Unassembled WGS sequence"/>
</dbReference>